<reference evidence="2 3" key="1">
    <citation type="journal article" date="2019" name="Int. J. Syst. Evol. Microbiol.">
        <title>The Global Catalogue of Microorganisms (GCM) 10K type strain sequencing project: providing services to taxonomists for standard genome sequencing and annotation.</title>
        <authorList>
            <consortium name="The Broad Institute Genomics Platform"/>
            <consortium name="The Broad Institute Genome Sequencing Center for Infectious Disease"/>
            <person name="Wu L."/>
            <person name="Ma J."/>
        </authorList>
    </citation>
    <scope>NUCLEOTIDE SEQUENCE [LARGE SCALE GENOMIC DNA]</scope>
    <source>
        <strain evidence="2 3">YIM 94188</strain>
    </source>
</reference>
<dbReference type="Proteomes" id="UP001596408">
    <property type="component" value="Unassembled WGS sequence"/>
</dbReference>
<comment type="caution">
    <text evidence="2">The sequence shown here is derived from an EMBL/GenBank/DDBJ whole genome shotgun (WGS) entry which is preliminary data.</text>
</comment>
<gene>
    <name evidence="2" type="ORF">ACFQEV_08860</name>
</gene>
<dbReference type="PANTHER" id="PTHR48090">
    <property type="entry name" value="UNDECAPRENYL-PHOSPHATE 4-DEOXY-4-FORMAMIDO-L-ARABINOSE TRANSFERASE-RELATED"/>
    <property type="match status" value="1"/>
</dbReference>
<evidence type="ECO:0000313" key="3">
    <source>
        <dbReference type="Proteomes" id="UP001596408"/>
    </source>
</evidence>
<dbReference type="InterPro" id="IPR029044">
    <property type="entry name" value="Nucleotide-diphossugar_trans"/>
</dbReference>
<dbReference type="AlphaFoldDB" id="A0ABD5U206"/>
<evidence type="ECO:0000259" key="1">
    <source>
        <dbReference type="Pfam" id="PF00535"/>
    </source>
</evidence>
<dbReference type="Gene3D" id="3.90.550.10">
    <property type="entry name" value="Spore Coat Polysaccharide Biosynthesis Protein SpsA, Chain A"/>
    <property type="match status" value="1"/>
</dbReference>
<accession>A0ABD5U206</accession>
<name>A0ABD5U206_9EURY</name>
<proteinExistence type="predicted"/>
<sequence>MRITKIREEAMKHVASTQIPNAVRAKLTDDENRSGRRVRYLRRFARDESVASNNLTTRVGQRVNSALRNSLIDSATPPNGELNIVVAVPAFNEVGSVGSVVEEAKRHADTVLVIDDGSADGTAVSAAAAGGIVIRHEENRGYGAALKTAFVEAARRGADHLVILDGDGQHDAGDITKLVSAQRARDAEIVVGSRFKGGSKMPAYRRLGLEAINVMVGFTLFVLNADFRIRDTQSGFRAYDRRAIESLAADRELTDGMGASIDVLFHAYRYGYHVEEVDTTISYEGVTSTHNPVRHGLTLVKQVGKTLLPT</sequence>
<keyword evidence="3" id="KW-1185">Reference proteome</keyword>
<feature type="domain" description="Glycosyltransferase 2-like" evidence="1">
    <location>
        <begin position="86"/>
        <end position="246"/>
    </location>
</feature>
<dbReference type="SUPFAM" id="SSF53448">
    <property type="entry name" value="Nucleotide-diphospho-sugar transferases"/>
    <property type="match status" value="1"/>
</dbReference>
<evidence type="ECO:0000313" key="2">
    <source>
        <dbReference type="EMBL" id="MFC6825100.1"/>
    </source>
</evidence>
<dbReference type="CDD" id="cd04179">
    <property type="entry name" value="DPM_DPG-synthase_like"/>
    <property type="match status" value="1"/>
</dbReference>
<dbReference type="PANTHER" id="PTHR48090:SF7">
    <property type="entry name" value="RFBJ PROTEIN"/>
    <property type="match status" value="1"/>
</dbReference>
<protein>
    <submittedName>
        <fullName evidence="2">Glycosyltransferase family 2 protein</fullName>
    </submittedName>
</protein>
<organism evidence="2 3">
    <name type="scientific">Halopelagius fulvigenes</name>
    <dbReference type="NCBI Taxonomy" id="1198324"/>
    <lineage>
        <taxon>Archaea</taxon>
        <taxon>Methanobacteriati</taxon>
        <taxon>Methanobacteriota</taxon>
        <taxon>Stenosarchaea group</taxon>
        <taxon>Halobacteria</taxon>
        <taxon>Halobacteriales</taxon>
        <taxon>Haloferacaceae</taxon>
    </lineage>
</organism>
<dbReference type="InterPro" id="IPR050256">
    <property type="entry name" value="Glycosyltransferase_2"/>
</dbReference>
<dbReference type="Pfam" id="PF00535">
    <property type="entry name" value="Glycos_transf_2"/>
    <property type="match status" value="1"/>
</dbReference>
<dbReference type="InterPro" id="IPR001173">
    <property type="entry name" value="Glyco_trans_2-like"/>
</dbReference>
<dbReference type="EMBL" id="JBHSXH010000011">
    <property type="protein sequence ID" value="MFC6825100.1"/>
    <property type="molecule type" value="Genomic_DNA"/>
</dbReference>
<dbReference type="RefSeq" id="WP_379694982.1">
    <property type="nucleotide sequence ID" value="NZ_JBHSXH010000011.1"/>
</dbReference>